<dbReference type="Gene3D" id="3.40.50.300">
    <property type="entry name" value="P-loop containing nucleotide triphosphate hydrolases"/>
    <property type="match status" value="1"/>
</dbReference>
<protein>
    <submittedName>
        <fullName evidence="1">Uncharacterized protein</fullName>
    </submittedName>
</protein>
<gene>
    <name evidence="1" type="ORF">HGA05_03330</name>
</gene>
<proteinExistence type="predicted"/>
<evidence type="ECO:0000313" key="1">
    <source>
        <dbReference type="EMBL" id="NKY00598.1"/>
    </source>
</evidence>
<dbReference type="AlphaFoldDB" id="A0A846WGI1"/>
<organism evidence="1 2">
    <name type="scientific">Gordonia polyisoprenivorans</name>
    <dbReference type="NCBI Taxonomy" id="84595"/>
    <lineage>
        <taxon>Bacteria</taxon>
        <taxon>Bacillati</taxon>
        <taxon>Actinomycetota</taxon>
        <taxon>Actinomycetes</taxon>
        <taxon>Mycobacteriales</taxon>
        <taxon>Gordoniaceae</taxon>
        <taxon>Gordonia</taxon>
    </lineage>
</organism>
<dbReference type="SUPFAM" id="SSF52540">
    <property type="entry name" value="P-loop containing nucleoside triphosphate hydrolases"/>
    <property type="match status" value="1"/>
</dbReference>
<dbReference type="RefSeq" id="WP_138944163.1">
    <property type="nucleotide sequence ID" value="NZ_JAAXPC010000001.1"/>
</dbReference>
<name>A0A846WGI1_9ACTN</name>
<evidence type="ECO:0000313" key="2">
    <source>
        <dbReference type="Proteomes" id="UP000563898"/>
    </source>
</evidence>
<comment type="caution">
    <text evidence="1">The sequence shown here is derived from an EMBL/GenBank/DDBJ whole genome shotgun (WGS) entry which is preliminary data.</text>
</comment>
<dbReference type="Proteomes" id="UP000563898">
    <property type="component" value="Unassembled WGS sequence"/>
</dbReference>
<dbReference type="InterPro" id="IPR027417">
    <property type="entry name" value="P-loop_NTPase"/>
</dbReference>
<dbReference type="EMBL" id="JAAXPC010000001">
    <property type="protein sequence ID" value="NKY00598.1"/>
    <property type="molecule type" value="Genomic_DNA"/>
</dbReference>
<reference evidence="1 2" key="1">
    <citation type="submission" date="2020-04" db="EMBL/GenBank/DDBJ databases">
        <title>MicrobeNet Type strains.</title>
        <authorList>
            <person name="Nicholson A.C."/>
        </authorList>
    </citation>
    <scope>NUCLEOTIDE SEQUENCE [LARGE SCALE GENOMIC DNA]</scope>
    <source>
        <strain evidence="1 2">ATCC BAA-14</strain>
    </source>
</reference>
<accession>A0A846WGI1</accession>
<sequence>MTDTEPGRIEQIVEQLSEIRSRSVWKVKRWQDYADLLELLGLSLDDRPTSVVVAQLLSERMDELKDNKTKNVARLLFGLEPTGARNGYKAASEAAREYRYPGQGYSRALGQHLKRENKEIIRQLAVLLLTQDASVGEEGILVARTAYENEVLNWLAGNATTLLVAGDTGNGKSTLARKALESRSIGIGFKVVLLESSSALSLIQSISEFSGTGASSIQEASSLLFESIGDEPRYVVILDNASDWSAVEAIVFRSTKCLITSESLLVPRDVEHDLLRIDPMDIPQSVELIRTFRQSAETGDAVVFAQLLGGRPRLISDVLGMFNEDDLSMRELINILRPESVDIIAQAGDTMSARAVHTLYRRYIESLEDDSPGAALLLGVIAWIGNSKVPMATVESFFLAAPGRFSIDPLLVSKPLISVYLKRLQKRCLVDVKEGLVESHSVTLRIIRDCTPGYRLNFEYLTVERYLRADLIDDFRDPDRHHLSISAIEWFWPMVVILVRGNLKALQGELLNAFVAYAYSAMLQVGDFISLEPLVHRLTSEQDKPWSASALSSIGQLAYEAGIVGRQLQGERILALLESDELESDIVRTEARIFQYLQSGLHQHSKAHTGFVQVIHELVENGWDTNMSMALVRGLEWLGEDEIAILVCEETYKRRTNFVQRLFVISCAIRIATKNGMVETVDSWSDRLYLESPKVKTQIALAYVDECRAWISVSEGNLDAAIAWFGLTANGFESIGFRRRAGLLRLMGWGLQMSVNENSGNDQQGLYWISDESPILEPIRLFYEGISSAYRGLRLATNNYYSAQVTKDDLPSMEQRRLQLKMKFLQVFNTTAVVNDSDLIELAELHASCPNKRDPEYWRRLVALIDKGNYLHFWLY</sequence>